<name>A0ABC8UQP0_9AQUA</name>
<evidence type="ECO:0000313" key="2">
    <source>
        <dbReference type="Proteomes" id="UP001642360"/>
    </source>
</evidence>
<accession>A0ABC8UQP0</accession>
<sequence>MVYREVNEGKISGLTIERTSLLLSYLFFADDAFVFLRANAQRDFLEARRGATPSWIWSSLLVGRELLEKGLGGKFGSGIKVKFWNDKWVPTTKCAGEDVKVWNPNPKGVFSLHNEVWIFGGKRMQGGKCGTPIVFLRMDIQGLAWQDKRGQVIGGTAYHISAVSSIYSEADAWKEACILARQFQNQKVVIKDDCKVLIYVFGEDVFP</sequence>
<dbReference type="EMBL" id="CAUOFW020008625">
    <property type="protein sequence ID" value="CAK9183388.1"/>
    <property type="molecule type" value="Genomic_DNA"/>
</dbReference>
<evidence type="ECO:0000313" key="1">
    <source>
        <dbReference type="EMBL" id="CAK9183388.1"/>
    </source>
</evidence>
<comment type="caution">
    <text evidence="1">The sequence shown here is derived from an EMBL/GenBank/DDBJ whole genome shotgun (WGS) entry which is preliminary data.</text>
</comment>
<organism evidence="1 2">
    <name type="scientific">Ilex paraguariensis</name>
    <name type="common">yerba mate</name>
    <dbReference type="NCBI Taxonomy" id="185542"/>
    <lineage>
        <taxon>Eukaryota</taxon>
        <taxon>Viridiplantae</taxon>
        <taxon>Streptophyta</taxon>
        <taxon>Embryophyta</taxon>
        <taxon>Tracheophyta</taxon>
        <taxon>Spermatophyta</taxon>
        <taxon>Magnoliopsida</taxon>
        <taxon>eudicotyledons</taxon>
        <taxon>Gunneridae</taxon>
        <taxon>Pentapetalae</taxon>
        <taxon>asterids</taxon>
        <taxon>campanulids</taxon>
        <taxon>Aquifoliales</taxon>
        <taxon>Aquifoliaceae</taxon>
        <taxon>Ilex</taxon>
    </lineage>
</organism>
<dbReference type="AlphaFoldDB" id="A0ABC8UQP0"/>
<reference evidence="1 2" key="1">
    <citation type="submission" date="2024-02" db="EMBL/GenBank/DDBJ databases">
        <authorList>
            <person name="Vignale AGUSTIN F."/>
            <person name="Sosa J E."/>
            <person name="Modenutti C."/>
        </authorList>
    </citation>
    <scope>NUCLEOTIDE SEQUENCE [LARGE SCALE GENOMIC DNA]</scope>
</reference>
<proteinExistence type="predicted"/>
<protein>
    <recommendedName>
        <fullName evidence="3">RNase H type-1 domain-containing protein</fullName>
    </recommendedName>
</protein>
<evidence type="ECO:0008006" key="3">
    <source>
        <dbReference type="Google" id="ProtNLM"/>
    </source>
</evidence>
<dbReference type="Proteomes" id="UP001642360">
    <property type="component" value="Unassembled WGS sequence"/>
</dbReference>
<keyword evidence="2" id="KW-1185">Reference proteome</keyword>
<gene>
    <name evidence="1" type="ORF">ILEXP_LOCUS53653</name>
</gene>